<evidence type="ECO:0000313" key="1">
    <source>
        <dbReference type="EMBL" id="CAA2110494.1"/>
    </source>
</evidence>
<reference evidence="1" key="1">
    <citation type="submission" date="2019-12" db="EMBL/GenBank/DDBJ databases">
        <authorList>
            <person name="Cremers G."/>
        </authorList>
    </citation>
    <scope>NUCLEOTIDE SEQUENCE</scope>
    <source>
        <strain evidence="1">Vvax</strain>
    </source>
</reference>
<proteinExistence type="predicted"/>
<dbReference type="AlphaFoldDB" id="A0A679JIU4"/>
<name>A0A679JIU4_VARPD</name>
<organism evidence="1">
    <name type="scientific">Variovorax paradoxus</name>
    <dbReference type="NCBI Taxonomy" id="34073"/>
    <lineage>
        <taxon>Bacteria</taxon>
        <taxon>Pseudomonadati</taxon>
        <taxon>Pseudomonadota</taxon>
        <taxon>Betaproteobacteria</taxon>
        <taxon>Burkholderiales</taxon>
        <taxon>Comamonadaceae</taxon>
        <taxon>Variovorax</taxon>
    </lineage>
</organism>
<sequence>MGRPVTMDDAPLSLRVQAVPPNERFVWVILERPTPDAVVEITTSLWTYDNPSQAYLAGRRVLLQALGAEPAPRRHVTTAKA</sequence>
<dbReference type="EMBL" id="LR743508">
    <property type="protein sequence ID" value="CAA2110494.1"/>
    <property type="molecule type" value="Genomic_DNA"/>
</dbReference>
<accession>A0A679JIU4</accession>
<gene>
    <name evidence="1" type="ORF">VVAX_06733</name>
</gene>
<protein>
    <submittedName>
        <fullName evidence="1">Uncharacterized protein</fullName>
    </submittedName>
</protein>